<dbReference type="InterPro" id="IPR032675">
    <property type="entry name" value="LRR_dom_sf"/>
</dbReference>
<dbReference type="PROSITE" id="PS51450">
    <property type="entry name" value="LRR"/>
    <property type="match status" value="1"/>
</dbReference>
<evidence type="ECO:0000313" key="3">
    <source>
        <dbReference type="Proteomes" id="UP000009168"/>
    </source>
</evidence>
<dbReference type="PROSITE" id="PS50222">
    <property type="entry name" value="EF_HAND_2"/>
    <property type="match status" value="1"/>
</dbReference>
<evidence type="ECO:0000313" key="2">
    <source>
        <dbReference type="EMBL" id="EAR89471.2"/>
    </source>
</evidence>
<dbReference type="AlphaFoldDB" id="Q22WE6"/>
<dbReference type="InterPro" id="IPR011992">
    <property type="entry name" value="EF-hand-dom_pair"/>
</dbReference>
<dbReference type="Proteomes" id="UP000009168">
    <property type="component" value="Unassembled WGS sequence"/>
</dbReference>
<dbReference type="Pfam" id="PF14580">
    <property type="entry name" value="LRR_9"/>
    <property type="match status" value="1"/>
</dbReference>
<dbReference type="OrthoDB" id="1517790at2759"/>
<dbReference type="PANTHER" id="PTHR46759">
    <property type="entry name" value="LEUCINE-RICH REPEAT-CONTAINING PROTEIN 72"/>
    <property type="match status" value="1"/>
</dbReference>
<dbReference type="GeneID" id="7835243"/>
<dbReference type="KEGG" id="tet:TTHERM_00157880"/>
<dbReference type="eggNOG" id="KOG1644">
    <property type="taxonomic scope" value="Eukaryota"/>
</dbReference>
<organism evidence="2 3">
    <name type="scientific">Tetrahymena thermophila (strain SB210)</name>
    <dbReference type="NCBI Taxonomy" id="312017"/>
    <lineage>
        <taxon>Eukaryota</taxon>
        <taxon>Sar</taxon>
        <taxon>Alveolata</taxon>
        <taxon>Ciliophora</taxon>
        <taxon>Intramacronucleata</taxon>
        <taxon>Oligohymenophorea</taxon>
        <taxon>Hymenostomatida</taxon>
        <taxon>Tetrahymenina</taxon>
        <taxon>Tetrahymenidae</taxon>
        <taxon>Tetrahymena</taxon>
    </lineage>
</organism>
<keyword evidence="3" id="KW-1185">Reference proteome</keyword>
<accession>Q22WE6</accession>
<dbReference type="InParanoid" id="Q22WE6"/>
<feature type="domain" description="EF-hand" evidence="1">
    <location>
        <begin position="272"/>
        <end position="307"/>
    </location>
</feature>
<gene>
    <name evidence="2" type="ORF">TTHERM_00157880</name>
</gene>
<dbReference type="SUPFAM" id="SSF47473">
    <property type="entry name" value="EF-hand"/>
    <property type="match status" value="1"/>
</dbReference>
<evidence type="ECO:0000259" key="1">
    <source>
        <dbReference type="PROSITE" id="PS50222"/>
    </source>
</evidence>
<proteinExistence type="predicted"/>
<dbReference type="InterPro" id="IPR042655">
    <property type="entry name" value="LRC72"/>
</dbReference>
<dbReference type="SUPFAM" id="SSF52075">
    <property type="entry name" value="Outer arm dynein light chain 1"/>
    <property type="match status" value="1"/>
</dbReference>
<dbReference type="PANTHER" id="PTHR46759:SF1">
    <property type="entry name" value="LEUCINE-RICH REPEAT-CONTAINING PROTEIN 72"/>
    <property type="match status" value="1"/>
</dbReference>
<sequence>MDLTFNRLLARSNAQEQSKIGDPWEVIPIKNRKQARDTEEIHLGQRGLETIKNFEDFPNLEVLYLNDNKMERLEGLDSNFRIKHLYLFNNKLKTLDGSLQFLNHLETLVLYKNELRDLDLNLSKMQHLTSLKQLDLFDNPLADEPHYRLRVIYAMPSVKVFDRHVVTQEERNKAKKFMETDYNQIRSKKDEKKVIKIPPSAMFSQNEKDLYKEATFIKKKRFEETQRLEEQTILMRTAQNIVFDTTKVPISKEKQEMERRKQEEPLSIITEWDKSRLKSLFKQFDKDKKAQIPLDKLGELYELIMADKGFVGKVPDCSVEEFIQKIQPERDTILQPGDKDYKEPPNYLTWDDFRFNLNKFYWVKPESDQANKRIKDLYYQANKKIYSGDLPNAKELLFKAIKIESQLGATETNKVLLKKTERIEQKNPRYDSFDFAKFTFKKDFSNTSKFVY</sequence>
<dbReference type="STRING" id="312017.Q22WE6"/>
<dbReference type="OMA" id="LADEPHY"/>
<name>Q22WE6_TETTS</name>
<reference evidence="3" key="1">
    <citation type="journal article" date="2006" name="PLoS Biol.">
        <title>Macronuclear genome sequence of the ciliate Tetrahymena thermophila, a model eukaryote.</title>
        <authorList>
            <person name="Eisen J.A."/>
            <person name="Coyne R.S."/>
            <person name="Wu M."/>
            <person name="Wu D."/>
            <person name="Thiagarajan M."/>
            <person name="Wortman J.R."/>
            <person name="Badger J.H."/>
            <person name="Ren Q."/>
            <person name="Amedeo P."/>
            <person name="Jones K.M."/>
            <person name="Tallon L.J."/>
            <person name="Delcher A.L."/>
            <person name="Salzberg S.L."/>
            <person name="Silva J.C."/>
            <person name="Haas B.J."/>
            <person name="Majoros W.H."/>
            <person name="Farzad M."/>
            <person name="Carlton J.M."/>
            <person name="Smith R.K. Jr."/>
            <person name="Garg J."/>
            <person name="Pearlman R.E."/>
            <person name="Karrer K.M."/>
            <person name="Sun L."/>
            <person name="Manning G."/>
            <person name="Elde N.C."/>
            <person name="Turkewitz A.P."/>
            <person name="Asai D.J."/>
            <person name="Wilkes D.E."/>
            <person name="Wang Y."/>
            <person name="Cai H."/>
            <person name="Collins K."/>
            <person name="Stewart B.A."/>
            <person name="Lee S.R."/>
            <person name="Wilamowska K."/>
            <person name="Weinberg Z."/>
            <person name="Ruzzo W.L."/>
            <person name="Wloga D."/>
            <person name="Gaertig J."/>
            <person name="Frankel J."/>
            <person name="Tsao C.-C."/>
            <person name="Gorovsky M.A."/>
            <person name="Keeling P.J."/>
            <person name="Waller R.F."/>
            <person name="Patron N.J."/>
            <person name="Cherry J.M."/>
            <person name="Stover N.A."/>
            <person name="Krieger C.J."/>
            <person name="del Toro C."/>
            <person name="Ryder H.F."/>
            <person name="Williamson S.C."/>
            <person name="Barbeau R.A."/>
            <person name="Hamilton E.P."/>
            <person name="Orias E."/>
        </authorList>
    </citation>
    <scope>NUCLEOTIDE SEQUENCE [LARGE SCALE GENOMIC DNA]</scope>
    <source>
        <strain evidence="3">SB210</strain>
    </source>
</reference>
<dbReference type="RefSeq" id="XP_001009716.2">
    <property type="nucleotide sequence ID" value="XM_001009716.3"/>
</dbReference>
<dbReference type="Gene3D" id="3.80.10.10">
    <property type="entry name" value="Ribonuclease Inhibitor"/>
    <property type="match status" value="1"/>
</dbReference>
<dbReference type="InterPro" id="IPR001611">
    <property type="entry name" value="Leu-rich_rpt"/>
</dbReference>
<dbReference type="InterPro" id="IPR002048">
    <property type="entry name" value="EF_hand_dom"/>
</dbReference>
<dbReference type="HOGENOM" id="CLU_635329_0_0_1"/>
<dbReference type="EMBL" id="GG662820">
    <property type="protein sequence ID" value="EAR89471.2"/>
    <property type="molecule type" value="Genomic_DNA"/>
</dbReference>
<protein>
    <recommendedName>
        <fullName evidence="1">EF-hand domain-containing protein</fullName>
    </recommendedName>
</protein>
<dbReference type="GO" id="GO:0005509">
    <property type="term" value="F:calcium ion binding"/>
    <property type="evidence" value="ECO:0007669"/>
    <property type="project" value="InterPro"/>
</dbReference>